<name>A0ABT0I1D8_9LACO</name>
<reference evidence="3 4" key="1">
    <citation type="submission" date="2021-11" db="EMBL/GenBank/DDBJ databases">
        <title>Comparative genomics of bee honey and flower isolates.</title>
        <authorList>
            <person name="Bechtner J.D."/>
            <person name="Gallus M.K."/>
            <person name="Ehrmann M."/>
        </authorList>
    </citation>
    <scope>NUCLEOTIDE SEQUENCE [LARGE SCALE GENOMIC DNA]</scope>
    <source>
        <strain evidence="3 4">M161</strain>
    </source>
</reference>
<dbReference type="InterPro" id="IPR003540">
    <property type="entry name" value="ADP-ribosyltransferase"/>
</dbReference>
<feature type="domain" description="ADP ribosyltransferase" evidence="2">
    <location>
        <begin position="143"/>
        <end position="301"/>
    </location>
</feature>
<dbReference type="Pfam" id="PF03496">
    <property type="entry name" value="ADPrib_exo_Tox"/>
    <property type="match status" value="1"/>
</dbReference>
<dbReference type="EMBL" id="JAJIAO010000002">
    <property type="protein sequence ID" value="MCK8624537.1"/>
    <property type="molecule type" value="Genomic_DNA"/>
</dbReference>
<dbReference type="PROSITE" id="PS51996">
    <property type="entry name" value="TR_MART"/>
    <property type="match status" value="1"/>
</dbReference>
<gene>
    <name evidence="3" type="ORF">LNP07_03310</name>
</gene>
<dbReference type="RefSeq" id="WP_248601593.1">
    <property type="nucleotide sequence ID" value="NZ_JAJIAO010000002.1"/>
</dbReference>
<evidence type="ECO:0000313" key="4">
    <source>
        <dbReference type="Proteomes" id="UP001522905"/>
    </source>
</evidence>
<organism evidence="3 4">
    <name type="scientific">Apilactobacillus xinyiensis</name>
    <dbReference type="NCBI Taxonomy" id="2841032"/>
    <lineage>
        <taxon>Bacteria</taxon>
        <taxon>Bacillati</taxon>
        <taxon>Bacillota</taxon>
        <taxon>Bacilli</taxon>
        <taxon>Lactobacillales</taxon>
        <taxon>Lactobacillaceae</taxon>
        <taxon>Apilactobacillus</taxon>
    </lineage>
</organism>
<accession>A0ABT0I1D8</accession>
<dbReference type="SUPFAM" id="SSF56399">
    <property type="entry name" value="ADP-ribosylation"/>
    <property type="match status" value="1"/>
</dbReference>
<proteinExistence type="predicted"/>
<keyword evidence="4" id="KW-1185">Reference proteome</keyword>
<dbReference type="Proteomes" id="UP001522905">
    <property type="component" value="Unassembled WGS sequence"/>
</dbReference>
<keyword evidence="1" id="KW-0732">Signal</keyword>
<sequence>MKNKKLSFGLLITGLLGVGIFSSSLDAQANINLDSTHKNTIKFMEKLSKTNGNLAMIMQDTQTTSQSNNEFVTNKNMQGNSLENNEQVTIPTNTPVKYLGNYKDGSLITTNANKVMYVKNFNDSVYNTKTYSFSKATENKLKNLTKKWHKSLSKDEVKAVGSYTYDGYQDINGYLRNPSAKTSNKVKKETKDVTKAISKFSTPYNLTVYRGISDKGLQASLNNQPLKVGAKYFDKAFSSTSLSRSIGESFGNILLKINVPLGNRGAYIAPISHHKNEKEFLLNPGTKMIVTSIENKKVTLSGQLTKAKNAKSKKNASFKETKKLKVVTLSLMNE</sequence>
<evidence type="ECO:0000256" key="1">
    <source>
        <dbReference type="SAM" id="SignalP"/>
    </source>
</evidence>
<evidence type="ECO:0000313" key="3">
    <source>
        <dbReference type="EMBL" id="MCK8624537.1"/>
    </source>
</evidence>
<feature type="signal peptide" evidence="1">
    <location>
        <begin position="1"/>
        <end position="29"/>
    </location>
</feature>
<protein>
    <submittedName>
        <fullName evidence="3">VIP2 family actin-ADP-ribosylating toxin</fullName>
    </submittedName>
</protein>
<dbReference type="Gene3D" id="3.90.176.10">
    <property type="entry name" value="Toxin ADP-ribosyltransferase, Chain A, domain 1"/>
    <property type="match status" value="1"/>
</dbReference>
<comment type="caution">
    <text evidence="3">The sequence shown here is derived from an EMBL/GenBank/DDBJ whole genome shotgun (WGS) entry which is preliminary data.</text>
</comment>
<evidence type="ECO:0000259" key="2">
    <source>
        <dbReference type="Pfam" id="PF03496"/>
    </source>
</evidence>
<feature type="chain" id="PRO_5046860396" evidence="1">
    <location>
        <begin position="30"/>
        <end position="334"/>
    </location>
</feature>